<sequence>MGSKSKLLNRISKSATKTKWKGKRWKKGKSSSSNPDTKRFRDAAKTRFFQPMSAGSAGTSGLTVDALAKHDEDHFSKDTDSLQEGFEKLSTSDKLSVGAKTFNTWATNYTECTNVTFNKVHRYWSSNSALHKEVIAILAAVTEVIKTNDGNETETEYFAALTDSVTLTNGDYKTDSVTLTSGDYTTDSVTLTSGDYTTDSVTLTSGDYTTDSVTLTSGDYTTDSVTITSGYHND</sequence>
<comment type="caution">
    <text evidence="2">The sequence shown here is derived from an EMBL/GenBank/DDBJ whole genome shotgun (WGS) entry which is preliminary data.</text>
</comment>
<dbReference type="InterPro" id="IPR052087">
    <property type="entry name" value="RRP12"/>
</dbReference>
<protein>
    <submittedName>
        <fullName evidence="2">RRP12</fullName>
    </submittedName>
</protein>
<evidence type="ECO:0000313" key="3">
    <source>
        <dbReference type="Proteomes" id="UP000683360"/>
    </source>
</evidence>
<reference evidence="2" key="1">
    <citation type="submission" date="2021-03" db="EMBL/GenBank/DDBJ databases">
        <authorList>
            <person name="Bekaert M."/>
        </authorList>
    </citation>
    <scope>NUCLEOTIDE SEQUENCE</scope>
</reference>
<evidence type="ECO:0000256" key="1">
    <source>
        <dbReference type="SAM" id="MobiDB-lite"/>
    </source>
</evidence>
<dbReference type="PANTHER" id="PTHR48287:SF1">
    <property type="entry name" value="ARM REPEAT SUPERFAMILY PROTEIN"/>
    <property type="match status" value="1"/>
</dbReference>
<feature type="compositionally biased region" description="Basic residues" evidence="1">
    <location>
        <begin position="16"/>
        <end position="29"/>
    </location>
</feature>
<feature type="region of interest" description="Disordered" evidence="1">
    <location>
        <begin position="1"/>
        <end position="42"/>
    </location>
</feature>
<organism evidence="2 3">
    <name type="scientific">Mytilus edulis</name>
    <name type="common">Blue mussel</name>
    <dbReference type="NCBI Taxonomy" id="6550"/>
    <lineage>
        <taxon>Eukaryota</taxon>
        <taxon>Metazoa</taxon>
        <taxon>Spiralia</taxon>
        <taxon>Lophotrochozoa</taxon>
        <taxon>Mollusca</taxon>
        <taxon>Bivalvia</taxon>
        <taxon>Autobranchia</taxon>
        <taxon>Pteriomorphia</taxon>
        <taxon>Mytilida</taxon>
        <taxon>Mytiloidea</taxon>
        <taxon>Mytilidae</taxon>
        <taxon>Mytilinae</taxon>
        <taxon>Mytilus</taxon>
    </lineage>
</organism>
<dbReference type="Proteomes" id="UP000683360">
    <property type="component" value="Unassembled WGS sequence"/>
</dbReference>
<dbReference type="AlphaFoldDB" id="A0A8S3UVS5"/>
<proteinExistence type="predicted"/>
<dbReference type="PANTHER" id="PTHR48287">
    <property type="entry name" value="ARM REPEAT SUPERFAMILY PROTEIN"/>
    <property type="match status" value="1"/>
</dbReference>
<gene>
    <name evidence="2" type="ORF">MEDL_60123</name>
</gene>
<dbReference type="OrthoDB" id="2192888at2759"/>
<accession>A0A8S3UVS5</accession>
<dbReference type="EMBL" id="CAJPWZ010002930">
    <property type="protein sequence ID" value="CAG2248268.1"/>
    <property type="molecule type" value="Genomic_DNA"/>
</dbReference>
<name>A0A8S3UVS5_MYTED</name>
<evidence type="ECO:0000313" key="2">
    <source>
        <dbReference type="EMBL" id="CAG2248268.1"/>
    </source>
</evidence>
<keyword evidence="3" id="KW-1185">Reference proteome</keyword>